<dbReference type="GO" id="GO:0035556">
    <property type="term" value="P:intracellular signal transduction"/>
    <property type="evidence" value="ECO:0007669"/>
    <property type="project" value="InterPro"/>
</dbReference>
<dbReference type="InterPro" id="IPR029787">
    <property type="entry name" value="Nucleotide_cyclase"/>
</dbReference>
<accession>A0AAW1QG82</accession>
<reference evidence="4 5" key="1">
    <citation type="journal article" date="2024" name="Nat. Commun.">
        <title>Phylogenomics reveals the evolutionary origins of lichenization in chlorophyte algae.</title>
        <authorList>
            <person name="Puginier C."/>
            <person name="Libourel C."/>
            <person name="Otte J."/>
            <person name="Skaloud P."/>
            <person name="Haon M."/>
            <person name="Grisel S."/>
            <person name="Petersen M."/>
            <person name="Berrin J.G."/>
            <person name="Delaux P.M."/>
            <person name="Dal Grande F."/>
            <person name="Keller J."/>
        </authorList>
    </citation>
    <scope>NUCLEOTIDE SEQUENCE [LARGE SCALE GENOMIC DNA]</scope>
    <source>
        <strain evidence="4 5">SAG 2043</strain>
    </source>
</reference>
<keyword evidence="2" id="KW-1133">Transmembrane helix</keyword>
<evidence type="ECO:0000259" key="3">
    <source>
        <dbReference type="PROSITE" id="PS50125"/>
    </source>
</evidence>
<dbReference type="Gene3D" id="3.30.70.1230">
    <property type="entry name" value="Nucleotide cyclase"/>
    <property type="match status" value="1"/>
</dbReference>
<gene>
    <name evidence="4" type="ORF">WJX72_008963</name>
</gene>
<dbReference type="SUPFAM" id="SSF55073">
    <property type="entry name" value="Nucleotide cyclase"/>
    <property type="match status" value="1"/>
</dbReference>
<keyword evidence="2" id="KW-0472">Membrane</keyword>
<keyword evidence="2" id="KW-0812">Transmembrane</keyword>
<feature type="domain" description="Guanylate cyclase" evidence="3">
    <location>
        <begin position="17"/>
        <end position="138"/>
    </location>
</feature>
<name>A0AAW1QG82_9CHLO</name>
<dbReference type="GO" id="GO:0009190">
    <property type="term" value="P:cyclic nucleotide biosynthetic process"/>
    <property type="evidence" value="ECO:0007669"/>
    <property type="project" value="InterPro"/>
</dbReference>
<protein>
    <recommendedName>
        <fullName evidence="3">Guanylate cyclase domain-containing protein</fullName>
    </recommendedName>
</protein>
<organism evidence="4 5">
    <name type="scientific">[Myrmecia] bisecta</name>
    <dbReference type="NCBI Taxonomy" id="41462"/>
    <lineage>
        <taxon>Eukaryota</taxon>
        <taxon>Viridiplantae</taxon>
        <taxon>Chlorophyta</taxon>
        <taxon>core chlorophytes</taxon>
        <taxon>Trebouxiophyceae</taxon>
        <taxon>Trebouxiales</taxon>
        <taxon>Trebouxiaceae</taxon>
        <taxon>Myrmecia</taxon>
    </lineage>
</organism>
<dbReference type="EMBL" id="JALJOR010000003">
    <property type="protein sequence ID" value="KAK9820322.1"/>
    <property type="molecule type" value="Genomic_DNA"/>
</dbReference>
<proteinExistence type="predicted"/>
<keyword evidence="5" id="KW-1185">Reference proteome</keyword>
<evidence type="ECO:0000256" key="2">
    <source>
        <dbReference type="SAM" id="Phobius"/>
    </source>
</evidence>
<dbReference type="Pfam" id="PF00211">
    <property type="entry name" value="Guanylate_cyc"/>
    <property type="match status" value="1"/>
</dbReference>
<dbReference type="AlphaFoldDB" id="A0AAW1QG82"/>
<evidence type="ECO:0000256" key="1">
    <source>
        <dbReference type="SAM" id="MobiDB-lite"/>
    </source>
</evidence>
<evidence type="ECO:0000313" key="4">
    <source>
        <dbReference type="EMBL" id="KAK9820322.1"/>
    </source>
</evidence>
<evidence type="ECO:0000313" key="5">
    <source>
        <dbReference type="Proteomes" id="UP001489004"/>
    </source>
</evidence>
<sequence length="419" mass="45765">MMHCPTPISCSLREDVSLVALRIKDGERLMHDVPTPKAFNWLHKVHLLIDGLCEKHRLSKLSSEGCFVLLGAGVDSEDADHAASALRFACALLKEAREVSLPHTMEKLQLQVALHCGAVTSAILGFKMLKLQTYGPAVVAVQDVVAQAPGNTIVASDTFLLRLRSASSWQLFRSLDVHGRTSQSLFILQPSPSVAAAPLPEDKCSPSPSPCQPRPSTWKTEGEEPEAAPREAKTRPVGSTCSQDSAALCGLDQGLMARWGLDLRFADSTDERRFQLQRAAKMFAPDVAYMALTSGLQLYVLWTMNYLASVFGCVMMVLAVWPLLVALATPRAFQKHRTAILVVGRIVRCSFWFLNVLTNSAAMLGQSSQALVMRTTLSSGLVWHQARTISKRRLAVERVGLVRISQFTAGRVGVQHPGA</sequence>
<dbReference type="InterPro" id="IPR001054">
    <property type="entry name" value="A/G_cyclase"/>
</dbReference>
<feature type="transmembrane region" description="Helical" evidence="2">
    <location>
        <begin position="306"/>
        <end position="327"/>
    </location>
</feature>
<dbReference type="PROSITE" id="PS50125">
    <property type="entry name" value="GUANYLATE_CYCLASE_2"/>
    <property type="match status" value="1"/>
</dbReference>
<dbReference type="Proteomes" id="UP001489004">
    <property type="component" value="Unassembled WGS sequence"/>
</dbReference>
<comment type="caution">
    <text evidence="4">The sequence shown here is derived from an EMBL/GenBank/DDBJ whole genome shotgun (WGS) entry which is preliminary data.</text>
</comment>
<feature type="region of interest" description="Disordered" evidence="1">
    <location>
        <begin position="197"/>
        <end position="239"/>
    </location>
</feature>